<dbReference type="Gene3D" id="3.40.50.300">
    <property type="entry name" value="P-loop containing nucleotide triphosphate hydrolases"/>
    <property type="match status" value="1"/>
</dbReference>
<proteinExistence type="predicted"/>
<dbReference type="InterPro" id="IPR003439">
    <property type="entry name" value="ABC_transporter-like_ATP-bd"/>
</dbReference>
<keyword evidence="2 4" id="KW-0067">ATP-binding</keyword>
<evidence type="ECO:0000256" key="1">
    <source>
        <dbReference type="ARBA" id="ARBA00022741"/>
    </source>
</evidence>
<organism evidence="4 5">
    <name type="scientific">Clostridium chromiireducens</name>
    <dbReference type="NCBI Taxonomy" id="225345"/>
    <lineage>
        <taxon>Bacteria</taxon>
        <taxon>Bacillati</taxon>
        <taxon>Bacillota</taxon>
        <taxon>Clostridia</taxon>
        <taxon>Eubacteriales</taxon>
        <taxon>Clostridiaceae</taxon>
        <taxon>Clostridium</taxon>
    </lineage>
</organism>
<evidence type="ECO:0000259" key="3">
    <source>
        <dbReference type="PROSITE" id="PS50893"/>
    </source>
</evidence>
<dbReference type="InterPro" id="IPR027417">
    <property type="entry name" value="P-loop_NTPase"/>
</dbReference>
<protein>
    <submittedName>
        <fullName evidence="4">ATP-binding cassette domain-containing protein</fullName>
    </submittedName>
</protein>
<dbReference type="PROSITE" id="PS50893">
    <property type="entry name" value="ABC_TRANSPORTER_2"/>
    <property type="match status" value="1"/>
</dbReference>
<accession>A0A964W1C4</accession>
<dbReference type="SUPFAM" id="SSF52540">
    <property type="entry name" value="P-loop containing nucleoside triphosphate hydrolases"/>
    <property type="match status" value="1"/>
</dbReference>
<evidence type="ECO:0000313" key="5">
    <source>
        <dbReference type="Proteomes" id="UP000656077"/>
    </source>
</evidence>
<dbReference type="GO" id="GO:0016887">
    <property type="term" value="F:ATP hydrolysis activity"/>
    <property type="evidence" value="ECO:0007669"/>
    <property type="project" value="InterPro"/>
</dbReference>
<dbReference type="PROSITE" id="PS00211">
    <property type="entry name" value="ABC_TRANSPORTER_1"/>
    <property type="match status" value="1"/>
</dbReference>
<name>A0A964W1C4_9CLOT</name>
<feature type="domain" description="ABC transporter" evidence="3">
    <location>
        <begin position="5"/>
        <end position="235"/>
    </location>
</feature>
<dbReference type="AlphaFoldDB" id="A0A964W1C4"/>
<dbReference type="PANTHER" id="PTHR43582:SF2">
    <property type="entry name" value="LINEARMYCIN RESISTANCE ATP-BINDING PROTEIN LNRL"/>
    <property type="match status" value="1"/>
</dbReference>
<dbReference type="PANTHER" id="PTHR43582">
    <property type="entry name" value="LINEARMYCIN RESISTANCE ATP-BINDING PROTEIN LNRL"/>
    <property type="match status" value="1"/>
</dbReference>
<evidence type="ECO:0000256" key="2">
    <source>
        <dbReference type="ARBA" id="ARBA00022840"/>
    </source>
</evidence>
<reference evidence="4" key="1">
    <citation type="submission" date="2019-12" db="EMBL/GenBank/DDBJ databases">
        <title>Microbes associate with the intestines of laboratory mice.</title>
        <authorList>
            <person name="Navarre W."/>
            <person name="Wong E."/>
        </authorList>
    </citation>
    <scope>NUCLEOTIDE SEQUENCE</scope>
    <source>
        <strain evidence="4">NM79_F5</strain>
    </source>
</reference>
<comment type="caution">
    <text evidence="4">The sequence shown here is derived from an EMBL/GenBank/DDBJ whole genome shotgun (WGS) entry which is preliminary data.</text>
</comment>
<sequence>MEAILKVENLKKYYKENKAVNGLSFDLYDGEILGLLGPNGAGKSTTINILSTILKHDNGEIKFFGRNIKENKKWIKSQLGIVPQELAIFEDIPAYKNVEFFTSLYGLSGKVLRKAVLEALSMVGLEEKKDIKPITFSGGMKRRLNIACAIAHKPRILILDEPTVGIDPQSRNHILQSIKRLRDSGTTIIYTTHYMEEVEEIADRVIIMDSGTKIAEGTLAELMESYRNTRIYKIYIDSTSFKYMDRNKFKYDFFYEIEGIQKVVFTDNCFSITTIKEIENLDKIILSLVDRNLKISHITSEEGNLEMIFLKLTGKKLRD</sequence>
<dbReference type="Pfam" id="PF00005">
    <property type="entry name" value="ABC_tran"/>
    <property type="match status" value="1"/>
</dbReference>
<gene>
    <name evidence="4" type="ORF">GKZ28_06205</name>
</gene>
<dbReference type="Proteomes" id="UP000656077">
    <property type="component" value="Unassembled WGS sequence"/>
</dbReference>
<dbReference type="InterPro" id="IPR017871">
    <property type="entry name" value="ABC_transporter-like_CS"/>
</dbReference>
<dbReference type="InterPro" id="IPR003593">
    <property type="entry name" value="AAA+_ATPase"/>
</dbReference>
<evidence type="ECO:0000313" key="4">
    <source>
        <dbReference type="EMBL" id="MVX63291.1"/>
    </source>
</evidence>
<dbReference type="EMBL" id="WSRQ01000007">
    <property type="protein sequence ID" value="MVX63291.1"/>
    <property type="molecule type" value="Genomic_DNA"/>
</dbReference>
<dbReference type="RefSeq" id="WP_160358456.1">
    <property type="nucleotide sequence ID" value="NZ_WSRQ01000007.1"/>
</dbReference>
<dbReference type="SMART" id="SM00382">
    <property type="entry name" value="AAA"/>
    <property type="match status" value="1"/>
</dbReference>
<keyword evidence="1" id="KW-0547">Nucleotide-binding</keyword>
<dbReference type="GO" id="GO:0005524">
    <property type="term" value="F:ATP binding"/>
    <property type="evidence" value="ECO:0007669"/>
    <property type="project" value="UniProtKB-KW"/>
</dbReference>